<comment type="subcellular location">
    <subcellularLocation>
        <location evidence="1">Membrane</location>
        <topology evidence="1">Single-pass membrane protein</topology>
    </subcellularLocation>
</comment>
<gene>
    <name evidence="8" type="ORF">CAP_5971</name>
</gene>
<dbReference type="Proteomes" id="UP000019678">
    <property type="component" value="Unassembled WGS sequence"/>
</dbReference>
<dbReference type="eggNOG" id="COG2982">
    <property type="taxonomic scope" value="Bacteria"/>
</dbReference>
<accession>A0A017THA3</accession>
<feature type="region of interest" description="Disordered" evidence="5">
    <location>
        <begin position="1281"/>
        <end position="1301"/>
    </location>
</feature>
<feature type="compositionally biased region" description="Polar residues" evidence="5">
    <location>
        <begin position="1286"/>
        <end position="1298"/>
    </location>
</feature>
<keyword evidence="9" id="KW-1185">Reference proteome</keyword>
<comment type="caution">
    <text evidence="8">The sequence shown here is derived from an EMBL/GenBank/DDBJ whole genome shotgun (WGS) entry which is preliminary data.</text>
</comment>
<feature type="domain" description="Translocation and assembly module TamB C-terminal" evidence="7">
    <location>
        <begin position="1081"/>
        <end position="1471"/>
    </location>
</feature>
<dbReference type="GO" id="GO:0009306">
    <property type="term" value="P:protein secretion"/>
    <property type="evidence" value="ECO:0007669"/>
    <property type="project" value="InterPro"/>
</dbReference>
<evidence type="ECO:0000256" key="2">
    <source>
        <dbReference type="ARBA" id="ARBA00022692"/>
    </source>
</evidence>
<evidence type="ECO:0000259" key="7">
    <source>
        <dbReference type="Pfam" id="PF04357"/>
    </source>
</evidence>
<dbReference type="Pfam" id="PF04357">
    <property type="entry name" value="TamB"/>
    <property type="match status" value="1"/>
</dbReference>
<evidence type="ECO:0000256" key="5">
    <source>
        <dbReference type="SAM" id="MobiDB-lite"/>
    </source>
</evidence>
<dbReference type="GO" id="GO:0090313">
    <property type="term" value="P:regulation of protein targeting to membrane"/>
    <property type="evidence" value="ECO:0007669"/>
    <property type="project" value="TreeGrafter"/>
</dbReference>
<feature type="transmembrane region" description="Helical" evidence="6">
    <location>
        <begin position="20"/>
        <end position="41"/>
    </location>
</feature>
<dbReference type="InterPro" id="IPR007452">
    <property type="entry name" value="TamB_C"/>
</dbReference>
<dbReference type="EMBL" id="ASRX01000005">
    <property type="protein sequence ID" value="EYF08210.1"/>
    <property type="molecule type" value="Genomic_DNA"/>
</dbReference>
<dbReference type="RefSeq" id="WP_044236163.1">
    <property type="nucleotide sequence ID" value="NZ_ASRX01000005.1"/>
</dbReference>
<keyword evidence="2 6" id="KW-0812">Transmembrane</keyword>
<evidence type="ECO:0000313" key="8">
    <source>
        <dbReference type="EMBL" id="EYF08210.1"/>
    </source>
</evidence>
<evidence type="ECO:0000256" key="4">
    <source>
        <dbReference type="ARBA" id="ARBA00023136"/>
    </source>
</evidence>
<dbReference type="eggNOG" id="COG2911">
    <property type="taxonomic scope" value="Bacteria"/>
</dbReference>
<keyword evidence="3 6" id="KW-1133">Transmembrane helix</keyword>
<dbReference type="InterPro" id="IPR052894">
    <property type="entry name" value="AsmA-related"/>
</dbReference>
<organism evidence="8 9">
    <name type="scientific">Chondromyces apiculatus DSM 436</name>
    <dbReference type="NCBI Taxonomy" id="1192034"/>
    <lineage>
        <taxon>Bacteria</taxon>
        <taxon>Pseudomonadati</taxon>
        <taxon>Myxococcota</taxon>
        <taxon>Polyangia</taxon>
        <taxon>Polyangiales</taxon>
        <taxon>Polyangiaceae</taxon>
        <taxon>Chondromyces</taxon>
    </lineage>
</organism>
<name>A0A017THA3_9BACT</name>
<evidence type="ECO:0000313" key="9">
    <source>
        <dbReference type="Proteomes" id="UP000019678"/>
    </source>
</evidence>
<keyword evidence="4 6" id="KW-0472">Membrane</keyword>
<dbReference type="OrthoDB" id="5475916at2"/>
<reference evidence="8 9" key="1">
    <citation type="submission" date="2013-05" db="EMBL/GenBank/DDBJ databases">
        <title>Genome assembly of Chondromyces apiculatus DSM 436.</title>
        <authorList>
            <person name="Sharma G."/>
            <person name="Khatri I."/>
            <person name="Kaur C."/>
            <person name="Mayilraj S."/>
            <person name="Subramanian S."/>
        </authorList>
    </citation>
    <scope>NUCLEOTIDE SEQUENCE [LARGE SCALE GENOMIC DNA]</scope>
    <source>
        <strain evidence="8 9">DSM 436</strain>
    </source>
</reference>
<dbReference type="PANTHER" id="PTHR30441:SF8">
    <property type="entry name" value="DUF748 DOMAIN-CONTAINING PROTEIN"/>
    <property type="match status" value="1"/>
</dbReference>
<evidence type="ECO:0000256" key="1">
    <source>
        <dbReference type="ARBA" id="ARBA00004167"/>
    </source>
</evidence>
<evidence type="ECO:0000256" key="3">
    <source>
        <dbReference type="ARBA" id="ARBA00022989"/>
    </source>
</evidence>
<protein>
    <recommendedName>
        <fullName evidence="7">Translocation and assembly module TamB C-terminal domain-containing protein</fullName>
    </recommendedName>
</protein>
<sequence>MLKAKRRPDRGKRDFGRSAARFLCVLFAVIGAIPLALGVLVRLEIVRAWVATETAALLQRELGLVARYEVGVKLWPLQVALDEVKVDASDGGSPFLEVEHVAVRPRLFSLLAGRIDAGDIEVMGPRVRAVVADGKLQNVALRLPESKSSEPTEPPSFSSITVTDAWIDVSVEGVHATTRELDLDVSSEGPDTFEIALRSGLATVTRVHPLPGREATEDSVDEDRICRFDTRIRVEPGAVLVRRLTLEGSVDLDPDPGTMPACNLPEGDWRAVAVELGAVRVSGLGAGLPSAASGRIRARAPVGILHRFLDAPHASGAVSLDLEAEYQAGDQLPRVEGNIIAEQGGIEGKVFSSLLTARVAVLGDAVRLSNVEAEWGDGRIGIEQVELKPFAPGIPLKAGPITLEHVDLNGLLRDLDAHPRAHVQWLLTEGGFEYFNGTLNPLSLVGPLSVDTRDFNVFDRHPSEPGRRRMMGVPEGQVRGVFQIKPDAVVLSNFTIETPGSRSLVRTTVRLGFAGRLAIDIYGGSHIDLAELGPFVETLDIKGNMELRRLTAQGPFEHPKINADATIDGFSIAGFNVGRVEPEKIEFEPLALTLTNARIRHGQSLAKATRLRLDFDAGPDVLMDADIDTREAPGLSLRDLFDIFGMADDPRYKDYAGIAQGTAHLHYALGGPEDRCGGGFLRLDAAMRLTQVELLGEQFDDGDVDFGFIWDDQLASENGMRIDVRSAALRKGGGSVLGSARVQHGGVLTGSVIASGVPLERLNALGPIGEKLDGSVSLTASLGGTLARLEVLADVHLSRLRIGPSTLPTSRLAVSIKPADTPSKLIGRSRCGNAIGAPFNLAEYQQDNSSGNIVVNGDLFGGQVRLDNLKMTQQKRALVTGNARIVALDLGTLANLIPGVAFTASPPKGALTAHLDIKRLPLADLSRADVTLGIEALEVERDGQLLRLTAPSEPIRLAQNALLVPDLKLSWRGRSKLTAAFTVGGSVSRALTAPELNLGIRLEQTNLSRLGAEISALRRASGTVQAELNVTGPLTGNALKYTGSAELRDGELDIEGLPTALDDIDVGITIGGGEVRLVRASARLGGGTVVATGRMPIRGLTLGTAQATILARGVKLPVADGVNLTADADLDASFKPSLGSEDADSMRELPDVRGRISLVSFSYTRPIALSVDLGALAGRQRTSVETYDPSRDVVRFAVTVVSPKPLRFSNNLVDMRLEVSQPGLSLSGTNQRFGARGSLRILPGSSLNLRGTQFDVREGTVAFTDPYRIAPKVDVRAETEYRRYSAGTSANPTATPASGTGADASIGGQWRIKMHAHGDVENLQLGLSSDPALSQEDIILLLTLGMTRAEVDRGLATSLGETVGLEALSSLTGADKAVKAFVPIIDEFRFGTGYSSRTGRSEPNVTVGKRITDTLRANVTTGLSENREVRSSIEWRLKQGVSVQGSYDNANDVSSSPLGNIGADLRWRIEFE</sequence>
<dbReference type="PANTHER" id="PTHR30441">
    <property type="entry name" value="DUF748 DOMAIN-CONTAINING PROTEIN"/>
    <property type="match status" value="1"/>
</dbReference>
<dbReference type="GO" id="GO:0005886">
    <property type="term" value="C:plasma membrane"/>
    <property type="evidence" value="ECO:0007669"/>
    <property type="project" value="InterPro"/>
</dbReference>
<dbReference type="STRING" id="1192034.CAP_5971"/>
<evidence type="ECO:0000256" key="6">
    <source>
        <dbReference type="SAM" id="Phobius"/>
    </source>
</evidence>
<proteinExistence type="predicted"/>